<dbReference type="InterPro" id="IPR006067">
    <property type="entry name" value="NO2/SO3_Rdtase_4Fe4S_dom"/>
</dbReference>
<keyword evidence="4" id="KW-0560">Oxidoreductase</keyword>
<dbReference type="SUPFAM" id="SSF55124">
    <property type="entry name" value="Nitrite/Sulfite reductase N-terminal domain-like"/>
    <property type="match status" value="1"/>
</dbReference>
<dbReference type="EMBL" id="JABSXK010000001">
    <property type="protein sequence ID" value="NRV11521.1"/>
    <property type="molecule type" value="Genomic_DNA"/>
</dbReference>
<name>A0A0B5QQW4_CLOBE</name>
<keyword evidence="3" id="KW-0479">Metal-binding</keyword>
<dbReference type="GO" id="GO:0016491">
    <property type="term" value="F:oxidoreductase activity"/>
    <property type="evidence" value="ECO:0007669"/>
    <property type="project" value="UniProtKB-KW"/>
</dbReference>
<reference evidence="10" key="3">
    <citation type="submission" date="2020-05" db="EMBL/GenBank/DDBJ databases">
        <title>Genomic insights into acetone-butanol-ethanol (ABE) fermentation by sequencing solventogenic clostridia strains.</title>
        <authorList>
            <person name="Brown S."/>
        </authorList>
    </citation>
    <scope>NUCLEOTIDE SEQUENCE</scope>
    <source>
        <strain evidence="10">DJ126</strain>
    </source>
</reference>
<dbReference type="RefSeq" id="WP_017210663.1">
    <property type="nucleotide sequence ID" value="NZ_CP010086.2"/>
</dbReference>
<evidence type="ECO:0000256" key="1">
    <source>
        <dbReference type="ARBA" id="ARBA00022485"/>
    </source>
</evidence>
<dbReference type="PROSITE" id="PS00365">
    <property type="entry name" value="NIR_SIR"/>
    <property type="match status" value="1"/>
</dbReference>
<dbReference type="InterPro" id="IPR005117">
    <property type="entry name" value="NiRdtase/SiRdtase_haem-b_fer"/>
</dbReference>
<organism evidence="9 11">
    <name type="scientific">Clostridium beijerinckii</name>
    <name type="common">Clostridium MP</name>
    <dbReference type="NCBI Taxonomy" id="1520"/>
    <lineage>
        <taxon>Bacteria</taxon>
        <taxon>Bacillati</taxon>
        <taxon>Bacillota</taxon>
        <taxon>Clostridia</taxon>
        <taxon>Eubacteriales</taxon>
        <taxon>Clostridiaceae</taxon>
        <taxon>Clostridium</taxon>
    </lineage>
</organism>
<dbReference type="PRINTS" id="PR00397">
    <property type="entry name" value="SIROHAEM"/>
</dbReference>
<dbReference type="GO" id="GO:0046872">
    <property type="term" value="F:metal ion binding"/>
    <property type="evidence" value="ECO:0007669"/>
    <property type="project" value="UniProtKB-KW"/>
</dbReference>
<evidence type="ECO:0000256" key="3">
    <source>
        <dbReference type="ARBA" id="ARBA00022723"/>
    </source>
</evidence>
<dbReference type="Pfam" id="PF03460">
    <property type="entry name" value="NIR_SIR_ferr"/>
    <property type="match status" value="1"/>
</dbReference>
<evidence type="ECO:0000313" key="10">
    <source>
        <dbReference type="EMBL" id="NRV11521.1"/>
    </source>
</evidence>
<gene>
    <name evidence="10" type="ORF">DFH45_004484</name>
    <name evidence="9" type="ORF">LF65_02695</name>
</gene>
<evidence type="ECO:0000313" key="9">
    <source>
        <dbReference type="EMBL" id="AJG99268.1"/>
    </source>
</evidence>
<keyword evidence="5" id="KW-0408">Iron</keyword>
<dbReference type="STRING" id="1520.LF65_02695"/>
<dbReference type="Proteomes" id="UP000821656">
    <property type="component" value="Unassembled WGS sequence"/>
</dbReference>
<evidence type="ECO:0000256" key="2">
    <source>
        <dbReference type="ARBA" id="ARBA00022617"/>
    </source>
</evidence>
<evidence type="ECO:0000313" key="11">
    <source>
        <dbReference type="Proteomes" id="UP000031866"/>
    </source>
</evidence>
<keyword evidence="1" id="KW-0004">4Fe-4S</keyword>
<evidence type="ECO:0000256" key="5">
    <source>
        <dbReference type="ARBA" id="ARBA00023004"/>
    </source>
</evidence>
<keyword evidence="6" id="KW-0411">Iron-sulfur</keyword>
<reference evidence="11" key="1">
    <citation type="submission" date="2014-12" db="EMBL/GenBank/DDBJ databases">
        <title>Genome sequence of Clostridium beijerinckii strain 59B.</title>
        <authorList>
            <person name="Little G.T."/>
            <person name="Minton N.P."/>
        </authorList>
    </citation>
    <scope>NUCLEOTIDE SEQUENCE [LARGE SCALE GENOMIC DNA]</scope>
    <source>
        <strain evidence="11">59B</strain>
    </source>
</reference>
<dbReference type="Gene3D" id="3.30.413.10">
    <property type="entry name" value="Sulfite Reductase Hemoprotein, domain 1"/>
    <property type="match status" value="1"/>
</dbReference>
<proteinExistence type="predicted"/>
<dbReference type="Gene3D" id="3.90.480.10">
    <property type="entry name" value="Sulfite Reductase Hemoprotein,Domain 2"/>
    <property type="match status" value="1"/>
</dbReference>
<evidence type="ECO:0000256" key="6">
    <source>
        <dbReference type="ARBA" id="ARBA00023014"/>
    </source>
</evidence>
<accession>A0A0B5QQW4</accession>
<dbReference type="OrthoDB" id="9800558at2"/>
<dbReference type="EMBL" id="CP010086">
    <property type="protein sequence ID" value="AJG99268.1"/>
    <property type="molecule type" value="Genomic_DNA"/>
</dbReference>
<dbReference type="InterPro" id="IPR006066">
    <property type="entry name" value="NO2/SO3_Rdtase_FeS/sirohaem_BS"/>
</dbReference>
<dbReference type="AlphaFoldDB" id="A0A0B5QQW4"/>
<dbReference type="PANTHER" id="PTHR43809:SF1">
    <property type="entry name" value="NITRITE REDUCTASE (NADH) LARGE SUBUNIT"/>
    <property type="match status" value="1"/>
</dbReference>
<protein>
    <submittedName>
        <fullName evidence="10">NAD(P)H-nitrite reductase large subunit</fullName>
    </submittedName>
    <submittedName>
        <fullName evidence="9">Sulfite reductase</fullName>
    </submittedName>
</protein>
<dbReference type="Proteomes" id="UP000031866">
    <property type="component" value="Chromosome"/>
</dbReference>
<reference evidence="9" key="2">
    <citation type="submission" date="2016-02" db="EMBL/GenBank/DDBJ databases">
        <title>Genome sequence of Clostridium beijerinckii strain 59B.</title>
        <authorList>
            <person name="Little G.T."/>
            <person name="Minton N.P."/>
        </authorList>
    </citation>
    <scope>NUCLEOTIDE SEQUENCE</scope>
    <source>
        <strain evidence="9">NCIMB 14988</strain>
    </source>
</reference>
<dbReference type="InterPro" id="IPR036136">
    <property type="entry name" value="Nit/Sulf_reduc_fer-like_dom_sf"/>
</dbReference>
<evidence type="ECO:0000256" key="4">
    <source>
        <dbReference type="ARBA" id="ARBA00023002"/>
    </source>
</evidence>
<dbReference type="InterPro" id="IPR017220">
    <property type="entry name" value="Sulphite_reductase_assimil"/>
</dbReference>
<feature type="domain" description="Nitrite/Sulfite reductase ferredoxin-like" evidence="8">
    <location>
        <begin position="12"/>
        <end position="75"/>
    </location>
</feature>
<dbReference type="Pfam" id="PF01077">
    <property type="entry name" value="NIR_SIR"/>
    <property type="match status" value="1"/>
</dbReference>
<evidence type="ECO:0000259" key="7">
    <source>
        <dbReference type="Pfam" id="PF01077"/>
    </source>
</evidence>
<dbReference type="PANTHER" id="PTHR43809">
    <property type="entry name" value="NITRITE REDUCTASE (NADH) LARGE SUBUNIT"/>
    <property type="match status" value="1"/>
</dbReference>
<dbReference type="InterPro" id="IPR052034">
    <property type="entry name" value="NasD-like"/>
</dbReference>
<dbReference type="GO" id="GO:0051539">
    <property type="term" value="F:4 iron, 4 sulfur cluster binding"/>
    <property type="evidence" value="ECO:0007669"/>
    <property type="project" value="UniProtKB-KW"/>
</dbReference>
<evidence type="ECO:0000259" key="8">
    <source>
        <dbReference type="Pfam" id="PF03460"/>
    </source>
</evidence>
<dbReference type="SUPFAM" id="SSF56014">
    <property type="entry name" value="Nitrite and sulphite reductase 4Fe-4S domain-like"/>
    <property type="match status" value="1"/>
</dbReference>
<dbReference type="PIRSF" id="PIRSF037487">
    <property type="entry name" value="Sulfite_red_assimil"/>
    <property type="match status" value="1"/>
</dbReference>
<dbReference type="InterPro" id="IPR045854">
    <property type="entry name" value="NO2/SO3_Rdtase_4Fe4S_sf"/>
</dbReference>
<sequence length="224" mass="24401">MKTDLLEKGAILQRDKETYAIAPHLTAGLVTPEILRNIADVAEKYNAAAIKVTGAQRIALVGLKEEDLDNAWDDLGMDPGAAVGLCVRSIKVCPGTTFCKRGLQNSVAVGSKLDSLYHGKELPNKLKMGVSGCPHSCADSAFKDIGLIGSGKGWMFYVGGKGGARPRIADRIALSVSEEKVYDLIEKVIEIYRENATNRERLGDYIDRVGLEEFKEQINLNSYL</sequence>
<dbReference type="GO" id="GO:0020037">
    <property type="term" value="F:heme binding"/>
    <property type="evidence" value="ECO:0007669"/>
    <property type="project" value="InterPro"/>
</dbReference>
<dbReference type="KEGG" id="cbei:LF65_02695"/>
<keyword evidence="2" id="KW-0349">Heme</keyword>
<feature type="domain" description="Nitrite/sulphite reductase 4Fe-4S" evidence="7">
    <location>
        <begin position="86"/>
        <end position="219"/>
    </location>
</feature>